<proteinExistence type="predicted"/>
<dbReference type="EMBL" id="CAMPGE010015904">
    <property type="protein sequence ID" value="CAI2374496.1"/>
    <property type="molecule type" value="Genomic_DNA"/>
</dbReference>
<reference evidence="2" key="1">
    <citation type="submission" date="2023-07" db="EMBL/GenBank/DDBJ databases">
        <authorList>
            <consortium name="AG Swart"/>
            <person name="Singh M."/>
            <person name="Singh A."/>
            <person name="Seah K."/>
            <person name="Emmerich C."/>
        </authorList>
    </citation>
    <scope>NUCLEOTIDE SEQUENCE</scope>
    <source>
        <strain evidence="2">DP1</strain>
    </source>
</reference>
<keyword evidence="3" id="KW-1185">Reference proteome</keyword>
<sequence length="330" mass="38705">MASILNFASDLNEQSSNLLDSLARSTITCLNFSEEPKPHHKDQEEDKLAIERDNSFEPDVGEELFHYDPNMPDEEDDLSFDRSASTKENSHESSRGDDQRHQSQQSSTDANEENQSNSEEDKQQEQKNEDEPMNNGRDYSQSDHLMRPDNVRKATIRALNKILKTYIDESLIEYKKITRINLKKKFSQRRVETYNFIKDRISRIIDNTTSPEISERKYKGIYAILFHMCLRKKNPMDSMISFSNKSEMKSVEKELLKYIKQGQSYTKADGEFCFNHILMKTAKRLYFGNVEYREVFKQQALNTNKKAGIIDPEGYFNRLEEEINRIPEYL</sequence>
<feature type="region of interest" description="Disordered" evidence="1">
    <location>
        <begin position="32"/>
        <end position="149"/>
    </location>
</feature>
<organism evidence="2 3">
    <name type="scientific">Euplotes crassus</name>
    <dbReference type="NCBI Taxonomy" id="5936"/>
    <lineage>
        <taxon>Eukaryota</taxon>
        <taxon>Sar</taxon>
        <taxon>Alveolata</taxon>
        <taxon>Ciliophora</taxon>
        <taxon>Intramacronucleata</taxon>
        <taxon>Spirotrichea</taxon>
        <taxon>Hypotrichia</taxon>
        <taxon>Euplotida</taxon>
        <taxon>Euplotidae</taxon>
        <taxon>Moneuplotes</taxon>
    </lineage>
</organism>
<feature type="compositionally biased region" description="Basic and acidic residues" evidence="1">
    <location>
        <begin position="84"/>
        <end position="101"/>
    </location>
</feature>
<evidence type="ECO:0000313" key="2">
    <source>
        <dbReference type="EMBL" id="CAI2374496.1"/>
    </source>
</evidence>
<evidence type="ECO:0000256" key="1">
    <source>
        <dbReference type="SAM" id="MobiDB-lite"/>
    </source>
</evidence>
<evidence type="ECO:0000313" key="3">
    <source>
        <dbReference type="Proteomes" id="UP001295684"/>
    </source>
</evidence>
<feature type="compositionally biased region" description="Basic and acidic residues" evidence="1">
    <location>
        <begin position="140"/>
        <end position="149"/>
    </location>
</feature>
<feature type="compositionally biased region" description="Basic and acidic residues" evidence="1">
    <location>
        <begin position="119"/>
        <end position="130"/>
    </location>
</feature>
<feature type="compositionally biased region" description="Basic and acidic residues" evidence="1">
    <location>
        <begin position="34"/>
        <end position="55"/>
    </location>
</feature>
<dbReference type="AlphaFoldDB" id="A0AAD2CYF7"/>
<name>A0AAD2CYF7_EUPCR</name>
<protein>
    <submittedName>
        <fullName evidence="2">Uncharacterized protein</fullName>
    </submittedName>
</protein>
<gene>
    <name evidence="2" type="ORF">ECRASSUSDP1_LOCUS15849</name>
</gene>
<comment type="caution">
    <text evidence="2">The sequence shown here is derived from an EMBL/GenBank/DDBJ whole genome shotgun (WGS) entry which is preliminary data.</text>
</comment>
<accession>A0AAD2CYF7</accession>
<dbReference type="Proteomes" id="UP001295684">
    <property type="component" value="Unassembled WGS sequence"/>
</dbReference>